<evidence type="ECO:0000313" key="2">
    <source>
        <dbReference type="Proteomes" id="UP000236664"/>
    </source>
</evidence>
<dbReference type="Proteomes" id="UP000236664">
    <property type="component" value="Unassembled WGS sequence"/>
</dbReference>
<dbReference type="EMBL" id="MTQA01000145">
    <property type="protein sequence ID" value="PNP76476.1"/>
    <property type="molecule type" value="Genomic_DNA"/>
</dbReference>
<proteinExistence type="predicted"/>
<protein>
    <submittedName>
        <fullName evidence="1">Uncharacterized protein</fullName>
    </submittedName>
</protein>
<gene>
    <name evidence="1" type="ORF">FNYG_10190</name>
</gene>
<sequence length="186" mass="19637">MSTFERKIYSTFAAVGTVSGLPARGHENALNHASGFAGSLGDARGYCCCSRSNPTRLRTHTFPSPIEASMQAPSLDPLPTAKISMVRPIRIYAIEPRDLEPSPTPPLSVVSSKIISAPSTMSFGTSPQNLATTNIVTDVAEHAADTDTSQSTLKGPAISARRQDLLKPPGYIRTAQLAAQASRDGA</sequence>
<accession>A0A2K0W2I3</accession>
<reference evidence="1 2" key="1">
    <citation type="submission" date="2017-06" db="EMBL/GenBank/DDBJ databases">
        <title>Genome of Fusarium nygamai isolate CS10214.</title>
        <authorList>
            <person name="Gardiner D.M."/>
            <person name="Obanor F."/>
            <person name="Kazan K."/>
        </authorList>
    </citation>
    <scope>NUCLEOTIDE SEQUENCE [LARGE SCALE GENOMIC DNA]</scope>
    <source>
        <strain evidence="1 2">CS10214</strain>
    </source>
</reference>
<dbReference type="AlphaFoldDB" id="A0A2K0W2I3"/>
<keyword evidence="2" id="KW-1185">Reference proteome</keyword>
<evidence type="ECO:0000313" key="1">
    <source>
        <dbReference type="EMBL" id="PNP76476.1"/>
    </source>
</evidence>
<organism evidence="1 2">
    <name type="scientific">Gibberella nygamai</name>
    <name type="common">Bean root rot disease fungus</name>
    <name type="synonym">Fusarium nygamai</name>
    <dbReference type="NCBI Taxonomy" id="42673"/>
    <lineage>
        <taxon>Eukaryota</taxon>
        <taxon>Fungi</taxon>
        <taxon>Dikarya</taxon>
        <taxon>Ascomycota</taxon>
        <taxon>Pezizomycotina</taxon>
        <taxon>Sordariomycetes</taxon>
        <taxon>Hypocreomycetidae</taxon>
        <taxon>Hypocreales</taxon>
        <taxon>Nectriaceae</taxon>
        <taxon>Fusarium</taxon>
        <taxon>Fusarium fujikuroi species complex</taxon>
    </lineage>
</organism>
<comment type="caution">
    <text evidence="1">The sequence shown here is derived from an EMBL/GenBank/DDBJ whole genome shotgun (WGS) entry which is preliminary data.</text>
</comment>
<name>A0A2K0W2I3_GIBNY</name>